<sequence length="185" mass="20875">MGPMNVLLTLNRFTAVVFFHVFKRLWKFRRCIFYIIFALLVPIAITGYDTFNVVQCNANPDQDDELGCSELSLQLIFVQTGAMVVCAGICIILTTGSIIATRFNKAMNGNSTASKIERILLLQCTVSSIFFCITIFCNYVYTSTTVMEGFVSRKERRLIKILIASSKMAVEILYLIDALLLLQIR</sequence>
<proteinExistence type="predicted"/>
<evidence type="ECO:0000256" key="1">
    <source>
        <dbReference type="SAM" id="Phobius"/>
    </source>
</evidence>
<dbReference type="AlphaFoldDB" id="A0A7E4VD51"/>
<keyword evidence="1" id="KW-0812">Transmembrane</keyword>
<accession>A0A7E4VD51</accession>
<dbReference type="SUPFAM" id="SSF81321">
    <property type="entry name" value="Family A G protein-coupled receptor-like"/>
    <property type="match status" value="1"/>
</dbReference>
<feature type="transmembrane region" description="Helical" evidence="1">
    <location>
        <begin position="31"/>
        <end position="51"/>
    </location>
</feature>
<keyword evidence="1" id="KW-0472">Membrane</keyword>
<organism evidence="2 3">
    <name type="scientific">Panagrellus redivivus</name>
    <name type="common">Microworm</name>
    <dbReference type="NCBI Taxonomy" id="6233"/>
    <lineage>
        <taxon>Eukaryota</taxon>
        <taxon>Metazoa</taxon>
        <taxon>Ecdysozoa</taxon>
        <taxon>Nematoda</taxon>
        <taxon>Chromadorea</taxon>
        <taxon>Rhabditida</taxon>
        <taxon>Tylenchina</taxon>
        <taxon>Panagrolaimomorpha</taxon>
        <taxon>Panagrolaimoidea</taxon>
        <taxon>Panagrolaimidae</taxon>
        <taxon>Panagrellus</taxon>
    </lineage>
</organism>
<dbReference type="Proteomes" id="UP000492821">
    <property type="component" value="Unassembled WGS sequence"/>
</dbReference>
<feature type="transmembrane region" description="Helical" evidence="1">
    <location>
        <begin position="71"/>
        <end position="99"/>
    </location>
</feature>
<evidence type="ECO:0000313" key="2">
    <source>
        <dbReference type="Proteomes" id="UP000492821"/>
    </source>
</evidence>
<dbReference type="WBParaSite" id="Pan_g19474.t1">
    <property type="protein sequence ID" value="Pan_g19474.t1"/>
    <property type="gene ID" value="Pan_g19474"/>
</dbReference>
<keyword evidence="1" id="KW-1133">Transmembrane helix</keyword>
<feature type="transmembrane region" description="Helical" evidence="1">
    <location>
        <begin position="120"/>
        <end position="141"/>
    </location>
</feature>
<evidence type="ECO:0000313" key="3">
    <source>
        <dbReference type="WBParaSite" id="Pan_g19474.t1"/>
    </source>
</evidence>
<reference evidence="2" key="1">
    <citation type="journal article" date="2013" name="Genetics">
        <title>The draft genome and transcriptome of Panagrellus redivivus are shaped by the harsh demands of a free-living lifestyle.</title>
        <authorList>
            <person name="Srinivasan J."/>
            <person name="Dillman A.R."/>
            <person name="Macchietto M.G."/>
            <person name="Heikkinen L."/>
            <person name="Lakso M."/>
            <person name="Fracchia K.M."/>
            <person name="Antoshechkin I."/>
            <person name="Mortazavi A."/>
            <person name="Wong G."/>
            <person name="Sternberg P.W."/>
        </authorList>
    </citation>
    <scope>NUCLEOTIDE SEQUENCE [LARGE SCALE GENOMIC DNA]</scope>
    <source>
        <strain evidence="2">MT8872</strain>
    </source>
</reference>
<feature type="transmembrane region" description="Helical" evidence="1">
    <location>
        <begin position="161"/>
        <end position="182"/>
    </location>
</feature>
<reference evidence="3" key="2">
    <citation type="submission" date="2020-10" db="UniProtKB">
        <authorList>
            <consortium name="WormBaseParasite"/>
        </authorList>
    </citation>
    <scope>IDENTIFICATION</scope>
</reference>
<name>A0A7E4VD51_PANRE</name>
<protein>
    <submittedName>
        <fullName evidence="3">Serpentine receptor class gamma</fullName>
    </submittedName>
</protein>
<keyword evidence="2" id="KW-1185">Reference proteome</keyword>
<dbReference type="Gene3D" id="1.20.1070.10">
    <property type="entry name" value="Rhodopsin 7-helix transmembrane proteins"/>
    <property type="match status" value="1"/>
</dbReference>